<evidence type="ECO:0000256" key="1">
    <source>
        <dbReference type="SAM" id="MobiDB-lite"/>
    </source>
</evidence>
<dbReference type="EMBL" id="FNJB01000022">
    <property type="protein sequence ID" value="SDP90513.1"/>
    <property type="molecule type" value="Genomic_DNA"/>
</dbReference>
<accession>A0A1H0WIV0</accession>
<proteinExistence type="predicted"/>
<feature type="transmembrane region" description="Helical" evidence="2">
    <location>
        <begin position="43"/>
        <end position="64"/>
    </location>
</feature>
<keyword evidence="4" id="KW-1185">Reference proteome</keyword>
<organism evidence="3 4">
    <name type="scientific">Actinokineospora alba</name>
    <dbReference type="NCBI Taxonomy" id="504798"/>
    <lineage>
        <taxon>Bacteria</taxon>
        <taxon>Bacillati</taxon>
        <taxon>Actinomycetota</taxon>
        <taxon>Actinomycetes</taxon>
        <taxon>Pseudonocardiales</taxon>
        <taxon>Pseudonocardiaceae</taxon>
        <taxon>Actinokineospora</taxon>
    </lineage>
</organism>
<keyword evidence="2" id="KW-0812">Transmembrane</keyword>
<feature type="region of interest" description="Disordered" evidence="1">
    <location>
        <begin position="75"/>
        <end position="96"/>
    </location>
</feature>
<keyword evidence="2" id="KW-1133">Transmembrane helix</keyword>
<keyword evidence="2" id="KW-0472">Membrane</keyword>
<evidence type="ECO:0000313" key="4">
    <source>
        <dbReference type="Proteomes" id="UP000199651"/>
    </source>
</evidence>
<gene>
    <name evidence="3" type="ORF">SAMN05192558_1222</name>
</gene>
<name>A0A1H0WIV0_9PSEU</name>
<dbReference type="Proteomes" id="UP000199651">
    <property type="component" value="Unassembled WGS sequence"/>
</dbReference>
<dbReference type="RefSeq" id="WP_091384049.1">
    <property type="nucleotide sequence ID" value="NZ_FNDV01000001.1"/>
</dbReference>
<sequence>MNTETLRDHTRRVAVLGTVVAAQFVWSAQPAIAETVIESGSPIMSGPGVAAVAVGIGGFILGLIRRRKSVAAKAQQTSAVPLPGPRQPVGVAAHQD</sequence>
<evidence type="ECO:0000313" key="3">
    <source>
        <dbReference type="EMBL" id="SDP90513.1"/>
    </source>
</evidence>
<protein>
    <submittedName>
        <fullName evidence="3">Uncharacterized protein</fullName>
    </submittedName>
</protein>
<dbReference type="AlphaFoldDB" id="A0A1H0WIV0"/>
<reference evidence="4" key="1">
    <citation type="submission" date="2016-10" db="EMBL/GenBank/DDBJ databases">
        <authorList>
            <person name="Varghese N."/>
            <person name="Submissions S."/>
        </authorList>
    </citation>
    <scope>NUCLEOTIDE SEQUENCE [LARGE SCALE GENOMIC DNA]</scope>
    <source>
        <strain evidence="4">IBRC-M 10655</strain>
    </source>
</reference>
<evidence type="ECO:0000256" key="2">
    <source>
        <dbReference type="SAM" id="Phobius"/>
    </source>
</evidence>